<protein>
    <submittedName>
        <fullName evidence="1">Uncharacterized protein</fullName>
    </submittedName>
</protein>
<reference evidence="1" key="2">
    <citation type="submission" date="2021-01" db="EMBL/GenBank/DDBJ databases">
        <authorList>
            <person name="Schikora-Tamarit M.A."/>
        </authorList>
    </citation>
    <scope>NUCLEOTIDE SEQUENCE</scope>
    <source>
        <strain evidence="1">CBS2887</strain>
    </source>
</reference>
<reference evidence="1" key="1">
    <citation type="journal article" date="2021" name="Open Biol.">
        <title>Shared evolutionary footprints suggest mitochondrial oxidative damage underlies multiple complex I losses in fungi.</title>
        <authorList>
            <person name="Schikora-Tamarit M.A."/>
            <person name="Marcet-Houben M."/>
            <person name="Nosek J."/>
            <person name="Gabaldon T."/>
        </authorList>
    </citation>
    <scope>NUCLEOTIDE SEQUENCE</scope>
    <source>
        <strain evidence="1">CBS2887</strain>
    </source>
</reference>
<proteinExistence type="predicted"/>
<organism evidence="1 2">
    <name type="scientific">Wickerhamomyces pijperi</name>
    <name type="common">Yeast</name>
    <name type="synonym">Pichia pijperi</name>
    <dbReference type="NCBI Taxonomy" id="599730"/>
    <lineage>
        <taxon>Eukaryota</taxon>
        <taxon>Fungi</taxon>
        <taxon>Dikarya</taxon>
        <taxon>Ascomycota</taxon>
        <taxon>Saccharomycotina</taxon>
        <taxon>Saccharomycetes</taxon>
        <taxon>Phaffomycetales</taxon>
        <taxon>Wickerhamomycetaceae</taxon>
        <taxon>Wickerhamomyces</taxon>
    </lineage>
</organism>
<dbReference type="EMBL" id="JAEUBG010002103">
    <property type="protein sequence ID" value="KAH3685189.1"/>
    <property type="molecule type" value="Genomic_DNA"/>
</dbReference>
<keyword evidence="2" id="KW-1185">Reference proteome</keyword>
<name>A0A9P8TNH6_WICPI</name>
<accession>A0A9P8TNH6</accession>
<dbReference type="AlphaFoldDB" id="A0A9P8TNH6"/>
<gene>
    <name evidence="1" type="ORF">WICPIJ_003850</name>
</gene>
<evidence type="ECO:0000313" key="2">
    <source>
        <dbReference type="Proteomes" id="UP000774326"/>
    </source>
</evidence>
<dbReference type="Proteomes" id="UP000774326">
    <property type="component" value="Unassembled WGS sequence"/>
</dbReference>
<comment type="caution">
    <text evidence="1">The sequence shown here is derived from an EMBL/GenBank/DDBJ whole genome shotgun (WGS) entry which is preliminary data.</text>
</comment>
<evidence type="ECO:0000313" key="1">
    <source>
        <dbReference type="EMBL" id="KAH3685189.1"/>
    </source>
</evidence>
<sequence>MIEAMRETFAPWKRALDSLSWDKVSNTEIIHSLVKKPPISFNAALSDSLNCSFKSSKPGFMASNSSDQKLVNRQVSRGGEKSDVLQQDLVQLGLESVGRVQDYSLSVVLLESSSQKSSAEWLAVVTDSLYFLQEGVIDEELIVQVKGRLLTDITEVCSQGMQQCLEKVCVLTEIGVQEQEELVEALTHKRSQLMNVVIVEIRSLLRDCLTEERRSDGDKDIEDGIVQVDIVTTDLAQQQVQQIGDVDSVDREIDHESGDFGELLQSHYDTMTRVDKLVCQRLIRYFSGFTSQSPEANLTKAAAAKRPNKSNRFTSKALPIPVFQKLRIAGMNSMALLSFSKTIGSILAKMVEAVSIVCGANFSVHHSKMNFMESFLKKQFELSANLIMVESRALSLSLDCGEYTVKLTSAPGKNCFM</sequence>